<evidence type="ECO:0000256" key="9">
    <source>
        <dbReference type="ARBA" id="ARBA00023125"/>
    </source>
</evidence>
<comment type="subcellular location">
    <subcellularLocation>
        <location evidence="13">Cytoplasm</location>
    </subcellularLocation>
</comment>
<evidence type="ECO:0000256" key="12">
    <source>
        <dbReference type="ARBA" id="ARBA00029354"/>
    </source>
</evidence>
<keyword evidence="5 13" id="KW-0255">Endonuclease</keyword>
<evidence type="ECO:0000256" key="1">
    <source>
        <dbReference type="ARBA" id="ARBA00009518"/>
    </source>
</evidence>
<proteinExistence type="inferred from homology"/>
<dbReference type="GO" id="GO:0006310">
    <property type="term" value="P:DNA recombination"/>
    <property type="evidence" value="ECO:0007669"/>
    <property type="project" value="UniProtKB-UniRule"/>
</dbReference>
<accession>A0A1F7JBG2</accession>
<dbReference type="PRINTS" id="PR00696">
    <property type="entry name" value="RSOLVASERUVC"/>
</dbReference>
<keyword evidence="11 13" id="KW-0234">DNA repair</keyword>
<feature type="active site" evidence="13">
    <location>
        <position position="140"/>
    </location>
</feature>
<comment type="function">
    <text evidence="13">The RuvA-RuvB-RuvC complex processes Holliday junction (HJ) DNA during genetic recombination and DNA repair. Endonuclease that resolves HJ intermediates. Cleaves cruciform DNA by making single-stranded nicks across the HJ at symmetrical positions within the homologous arms, yielding a 5'-phosphate and a 3'-hydroxyl group; requires a central core of homology in the junction. The consensus cleavage sequence is 5'-(A/T)TT(C/G)-3'. Cleavage occurs on the 3'-side of the TT dinucleotide at the point of strand exchange. HJ branch migration catalyzed by RuvA-RuvB allows RuvC to scan DNA until it finds its consensus sequence, where it cleaves and resolves the cruciform DNA.</text>
</comment>
<keyword evidence="3 13" id="KW-0540">Nuclease</keyword>
<dbReference type="EMBL" id="MGAV01000028">
    <property type="protein sequence ID" value="OGK52925.1"/>
    <property type="molecule type" value="Genomic_DNA"/>
</dbReference>
<comment type="caution">
    <text evidence="15">The sequence shown here is derived from an EMBL/GenBank/DDBJ whole genome shotgun (WGS) entry which is preliminary data.</text>
</comment>
<dbReference type="CDD" id="cd16962">
    <property type="entry name" value="RuvC"/>
    <property type="match status" value="1"/>
</dbReference>
<dbReference type="InterPro" id="IPR012337">
    <property type="entry name" value="RNaseH-like_sf"/>
</dbReference>
<sequence length="157" mass="17594">MVILSMDSGLERTGYAIISKNGELITIDDFGLIKTEKNISIEKRLLNISTSLEKLLLKFKPEIAILEQIFFNINKKTIISVAQAQGACLSVLAKAKVKVEYLTPLQIKQILTGYGRADKKQIEKMLKIILNIDNLPESDDVRDAIACGLAYCYLKKF</sequence>
<evidence type="ECO:0000313" key="16">
    <source>
        <dbReference type="Proteomes" id="UP000177418"/>
    </source>
</evidence>
<organism evidence="15 16">
    <name type="scientific">Candidatus Roizmanbacteria bacterium RIFCSPLOWO2_02_FULL_36_11</name>
    <dbReference type="NCBI Taxonomy" id="1802071"/>
    <lineage>
        <taxon>Bacteria</taxon>
        <taxon>Candidatus Roizmaniibacteriota</taxon>
    </lineage>
</organism>
<evidence type="ECO:0000256" key="13">
    <source>
        <dbReference type="HAMAP-Rule" id="MF_00034"/>
    </source>
</evidence>
<keyword evidence="9 13" id="KW-0238">DNA-binding</keyword>
<dbReference type="PANTHER" id="PTHR30194:SF3">
    <property type="entry name" value="CROSSOVER JUNCTION ENDODEOXYRIBONUCLEASE RUVC"/>
    <property type="match status" value="1"/>
</dbReference>
<evidence type="ECO:0000256" key="10">
    <source>
        <dbReference type="ARBA" id="ARBA00023172"/>
    </source>
</evidence>
<feature type="binding site" evidence="13">
    <location>
        <position position="67"/>
    </location>
    <ligand>
        <name>Mg(2+)</name>
        <dbReference type="ChEBI" id="CHEBI:18420"/>
        <label>2</label>
    </ligand>
</feature>
<dbReference type="NCBIfam" id="TIGR00228">
    <property type="entry name" value="ruvC"/>
    <property type="match status" value="1"/>
</dbReference>
<keyword evidence="7 13" id="KW-0378">Hydrolase</keyword>
<dbReference type="Gene3D" id="3.30.420.10">
    <property type="entry name" value="Ribonuclease H-like superfamily/Ribonuclease H"/>
    <property type="match status" value="1"/>
</dbReference>
<dbReference type="GO" id="GO:0006281">
    <property type="term" value="P:DNA repair"/>
    <property type="evidence" value="ECO:0007669"/>
    <property type="project" value="UniProtKB-UniRule"/>
</dbReference>
<dbReference type="GO" id="GO:0003677">
    <property type="term" value="F:DNA binding"/>
    <property type="evidence" value="ECO:0007669"/>
    <property type="project" value="UniProtKB-KW"/>
</dbReference>
<evidence type="ECO:0000256" key="6">
    <source>
        <dbReference type="ARBA" id="ARBA00022763"/>
    </source>
</evidence>
<dbReference type="GO" id="GO:0048476">
    <property type="term" value="C:Holliday junction resolvase complex"/>
    <property type="evidence" value="ECO:0007669"/>
    <property type="project" value="UniProtKB-UniRule"/>
</dbReference>
<comment type="subunit">
    <text evidence="13">Homodimer which binds Holliday junction (HJ) DNA. The HJ becomes 2-fold symmetrical on binding to RuvC with unstacked arms; it has a different conformation from HJ DNA in complex with RuvA. In the full resolvosome a probable DNA-RuvA(4)-RuvB(12)-RuvC(2) complex forms which resolves the HJ.</text>
</comment>
<feature type="active site" evidence="13">
    <location>
        <position position="67"/>
    </location>
</feature>
<evidence type="ECO:0000256" key="11">
    <source>
        <dbReference type="ARBA" id="ARBA00023204"/>
    </source>
</evidence>
<dbReference type="GO" id="GO:0008821">
    <property type="term" value="F:crossover junction DNA endonuclease activity"/>
    <property type="evidence" value="ECO:0007669"/>
    <property type="project" value="UniProtKB-UniRule"/>
</dbReference>
<dbReference type="SUPFAM" id="SSF53098">
    <property type="entry name" value="Ribonuclease H-like"/>
    <property type="match status" value="1"/>
</dbReference>
<evidence type="ECO:0000256" key="14">
    <source>
        <dbReference type="NCBIfam" id="TIGR00228"/>
    </source>
</evidence>
<dbReference type="GO" id="GO:0005737">
    <property type="term" value="C:cytoplasm"/>
    <property type="evidence" value="ECO:0007669"/>
    <property type="project" value="UniProtKB-SubCell"/>
</dbReference>
<evidence type="ECO:0000256" key="8">
    <source>
        <dbReference type="ARBA" id="ARBA00022842"/>
    </source>
</evidence>
<dbReference type="EC" id="3.1.21.10" evidence="13 14"/>
<keyword evidence="8 13" id="KW-0460">Magnesium</keyword>
<reference evidence="15 16" key="1">
    <citation type="journal article" date="2016" name="Nat. Commun.">
        <title>Thousands of microbial genomes shed light on interconnected biogeochemical processes in an aquifer system.</title>
        <authorList>
            <person name="Anantharaman K."/>
            <person name="Brown C.T."/>
            <person name="Hug L.A."/>
            <person name="Sharon I."/>
            <person name="Castelle C.J."/>
            <person name="Probst A.J."/>
            <person name="Thomas B.C."/>
            <person name="Singh A."/>
            <person name="Wilkins M.J."/>
            <person name="Karaoz U."/>
            <person name="Brodie E.L."/>
            <person name="Williams K.H."/>
            <person name="Hubbard S.S."/>
            <person name="Banfield J.F."/>
        </authorList>
    </citation>
    <scope>NUCLEOTIDE SEQUENCE [LARGE SCALE GENOMIC DNA]</scope>
</reference>
<dbReference type="Pfam" id="PF02075">
    <property type="entry name" value="RuvC"/>
    <property type="match status" value="1"/>
</dbReference>
<feature type="binding site" evidence="13">
    <location>
        <position position="140"/>
    </location>
    <ligand>
        <name>Mg(2+)</name>
        <dbReference type="ChEBI" id="CHEBI:18420"/>
        <label>1</label>
    </ligand>
</feature>
<comment type="cofactor">
    <cofactor evidence="13">
        <name>Mg(2+)</name>
        <dbReference type="ChEBI" id="CHEBI:18420"/>
    </cofactor>
    <text evidence="13">Binds 2 Mg(2+) ion per subunit.</text>
</comment>
<dbReference type="HAMAP" id="MF_00034">
    <property type="entry name" value="RuvC"/>
    <property type="match status" value="1"/>
</dbReference>
<evidence type="ECO:0000256" key="4">
    <source>
        <dbReference type="ARBA" id="ARBA00022723"/>
    </source>
</evidence>
<keyword evidence="4 13" id="KW-0479">Metal-binding</keyword>
<dbReference type="InterPro" id="IPR002176">
    <property type="entry name" value="X-over_junc_endoDNase_RuvC"/>
</dbReference>
<name>A0A1F7JBG2_9BACT</name>
<evidence type="ECO:0000256" key="3">
    <source>
        <dbReference type="ARBA" id="ARBA00022722"/>
    </source>
</evidence>
<evidence type="ECO:0000256" key="5">
    <source>
        <dbReference type="ARBA" id="ARBA00022759"/>
    </source>
</evidence>
<feature type="active site" evidence="13">
    <location>
        <position position="7"/>
    </location>
</feature>
<evidence type="ECO:0000256" key="2">
    <source>
        <dbReference type="ARBA" id="ARBA00022490"/>
    </source>
</evidence>
<protein>
    <recommendedName>
        <fullName evidence="13 14">Crossover junction endodeoxyribonuclease RuvC</fullName>
        <ecNumber evidence="13 14">3.1.21.10</ecNumber>
    </recommendedName>
    <alternativeName>
        <fullName evidence="13">Holliday junction nuclease RuvC</fullName>
    </alternativeName>
    <alternativeName>
        <fullName evidence="13">Holliday junction resolvase RuvC</fullName>
    </alternativeName>
</protein>
<dbReference type="InterPro" id="IPR036397">
    <property type="entry name" value="RNaseH_sf"/>
</dbReference>
<evidence type="ECO:0000313" key="15">
    <source>
        <dbReference type="EMBL" id="OGK52925.1"/>
    </source>
</evidence>
<comment type="similarity">
    <text evidence="1 13">Belongs to the RuvC family.</text>
</comment>
<dbReference type="GO" id="GO:0000287">
    <property type="term" value="F:magnesium ion binding"/>
    <property type="evidence" value="ECO:0007669"/>
    <property type="project" value="UniProtKB-UniRule"/>
</dbReference>
<dbReference type="AlphaFoldDB" id="A0A1F7JBG2"/>
<keyword evidence="10 13" id="KW-0233">DNA recombination</keyword>
<keyword evidence="6 13" id="KW-0227">DNA damage</keyword>
<feature type="binding site" evidence="13">
    <location>
        <position position="7"/>
    </location>
    <ligand>
        <name>Mg(2+)</name>
        <dbReference type="ChEBI" id="CHEBI:18420"/>
        <label>1</label>
    </ligand>
</feature>
<dbReference type="PANTHER" id="PTHR30194">
    <property type="entry name" value="CROSSOVER JUNCTION ENDODEOXYRIBONUCLEASE RUVC"/>
    <property type="match status" value="1"/>
</dbReference>
<gene>
    <name evidence="13" type="primary">ruvC</name>
    <name evidence="15" type="ORF">A3H78_04170</name>
</gene>
<dbReference type="FunFam" id="3.30.420.10:FF:000002">
    <property type="entry name" value="Crossover junction endodeoxyribonuclease RuvC"/>
    <property type="match status" value="1"/>
</dbReference>
<keyword evidence="2 13" id="KW-0963">Cytoplasm</keyword>
<dbReference type="Proteomes" id="UP000177418">
    <property type="component" value="Unassembled WGS sequence"/>
</dbReference>
<comment type="catalytic activity">
    <reaction evidence="12 13">
        <text>Endonucleolytic cleavage at a junction such as a reciprocal single-stranded crossover between two homologous DNA duplexes (Holliday junction).</text>
        <dbReference type="EC" id="3.1.21.10"/>
    </reaction>
</comment>
<evidence type="ECO:0000256" key="7">
    <source>
        <dbReference type="ARBA" id="ARBA00022801"/>
    </source>
</evidence>